<gene>
    <name evidence="3" type="ORF">K491DRAFT_684341</name>
</gene>
<evidence type="ECO:0000313" key="3">
    <source>
        <dbReference type="EMBL" id="KAF2648843.1"/>
    </source>
</evidence>
<keyword evidence="4" id="KW-1185">Reference proteome</keyword>
<keyword evidence="2" id="KW-0812">Transmembrane</keyword>
<keyword evidence="2" id="KW-0472">Membrane</keyword>
<reference evidence="3" key="1">
    <citation type="journal article" date="2020" name="Stud. Mycol.">
        <title>101 Dothideomycetes genomes: a test case for predicting lifestyles and emergence of pathogens.</title>
        <authorList>
            <person name="Haridas S."/>
            <person name="Albert R."/>
            <person name="Binder M."/>
            <person name="Bloem J."/>
            <person name="Labutti K."/>
            <person name="Salamov A."/>
            <person name="Andreopoulos B."/>
            <person name="Baker S."/>
            <person name="Barry K."/>
            <person name="Bills G."/>
            <person name="Bluhm B."/>
            <person name="Cannon C."/>
            <person name="Castanera R."/>
            <person name="Culley D."/>
            <person name="Daum C."/>
            <person name="Ezra D."/>
            <person name="Gonzalez J."/>
            <person name="Henrissat B."/>
            <person name="Kuo A."/>
            <person name="Liang C."/>
            <person name="Lipzen A."/>
            <person name="Lutzoni F."/>
            <person name="Magnuson J."/>
            <person name="Mondo S."/>
            <person name="Nolan M."/>
            <person name="Ohm R."/>
            <person name="Pangilinan J."/>
            <person name="Park H.-J."/>
            <person name="Ramirez L."/>
            <person name="Alfaro M."/>
            <person name="Sun H."/>
            <person name="Tritt A."/>
            <person name="Yoshinaga Y."/>
            <person name="Zwiers L.-H."/>
            <person name="Turgeon B."/>
            <person name="Goodwin S."/>
            <person name="Spatafora J."/>
            <person name="Crous P."/>
            <person name="Grigoriev I."/>
        </authorList>
    </citation>
    <scope>NUCLEOTIDE SEQUENCE</scope>
    <source>
        <strain evidence="3">CBS 122681</strain>
    </source>
</reference>
<keyword evidence="2" id="KW-1133">Transmembrane helix</keyword>
<dbReference type="AlphaFoldDB" id="A0A6A6SQH1"/>
<feature type="transmembrane region" description="Helical" evidence="2">
    <location>
        <begin position="38"/>
        <end position="58"/>
    </location>
</feature>
<feature type="compositionally biased region" description="Low complexity" evidence="1">
    <location>
        <begin position="66"/>
        <end position="78"/>
    </location>
</feature>
<evidence type="ECO:0000256" key="1">
    <source>
        <dbReference type="SAM" id="MobiDB-lite"/>
    </source>
</evidence>
<feature type="transmembrane region" description="Helical" evidence="2">
    <location>
        <begin position="213"/>
        <end position="231"/>
    </location>
</feature>
<evidence type="ECO:0000256" key="2">
    <source>
        <dbReference type="SAM" id="Phobius"/>
    </source>
</evidence>
<accession>A0A6A6SQH1</accession>
<sequence length="307" mass="33054">MFFEVWWLAVSFSLGCMRLFAIWMLHDSGTTTWGFGQVMPVVLLAAPLVTISEAFFLVKTTKANDETTSTGSSDSNDSAAEQPSGEPSASGSCTSNQSTANPSSSNGTILSSAIQHPSSPITSTKTPLTPSTATPVGDLTSASPPARVQTMQLAASASRMALDGLNDHPEHDYYGQSPYVRHGITLSIGASETGRSMLAFQGLLGPAAGLPKFLTWTPFSIPLSFVHYLLWSFMIEGFRQQGTGVPWIRIPLAHNLNFCLVFVTVLMYYSSLSAGSLILFLYSASYWIVSISKVCWEKARRALAQTA</sequence>
<feature type="region of interest" description="Disordered" evidence="1">
    <location>
        <begin position="65"/>
        <end position="143"/>
    </location>
</feature>
<organism evidence="3 4">
    <name type="scientific">Lophiostoma macrostomum CBS 122681</name>
    <dbReference type="NCBI Taxonomy" id="1314788"/>
    <lineage>
        <taxon>Eukaryota</taxon>
        <taxon>Fungi</taxon>
        <taxon>Dikarya</taxon>
        <taxon>Ascomycota</taxon>
        <taxon>Pezizomycotina</taxon>
        <taxon>Dothideomycetes</taxon>
        <taxon>Pleosporomycetidae</taxon>
        <taxon>Pleosporales</taxon>
        <taxon>Lophiostomataceae</taxon>
        <taxon>Lophiostoma</taxon>
    </lineage>
</organism>
<feature type="compositionally biased region" description="Polar residues" evidence="1">
    <location>
        <begin position="79"/>
        <end position="134"/>
    </location>
</feature>
<feature type="transmembrane region" description="Helical" evidence="2">
    <location>
        <begin position="6"/>
        <end position="26"/>
    </location>
</feature>
<protein>
    <submittedName>
        <fullName evidence="3">Uncharacterized protein</fullName>
    </submittedName>
</protein>
<dbReference type="Proteomes" id="UP000799324">
    <property type="component" value="Unassembled WGS sequence"/>
</dbReference>
<dbReference type="EMBL" id="MU004518">
    <property type="protein sequence ID" value="KAF2648843.1"/>
    <property type="molecule type" value="Genomic_DNA"/>
</dbReference>
<evidence type="ECO:0000313" key="4">
    <source>
        <dbReference type="Proteomes" id="UP000799324"/>
    </source>
</evidence>
<feature type="transmembrane region" description="Helical" evidence="2">
    <location>
        <begin position="252"/>
        <end position="271"/>
    </location>
</feature>
<proteinExistence type="predicted"/>
<name>A0A6A6SQH1_9PLEO</name>